<feature type="compositionally biased region" description="Polar residues" evidence="7">
    <location>
        <begin position="228"/>
        <end position="238"/>
    </location>
</feature>
<evidence type="ECO:0000256" key="6">
    <source>
        <dbReference type="ARBA" id="ARBA00060761"/>
    </source>
</evidence>
<dbReference type="PANTHER" id="PTHR32096">
    <property type="entry name" value="WRKY TRANSCRIPTION FACTOR 30-RELATED-RELATED"/>
    <property type="match status" value="1"/>
</dbReference>
<protein>
    <submittedName>
        <fullName evidence="10">Putative transcription factor WRKY family</fullName>
    </submittedName>
</protein>
<evidence type="ECO:0000256" key="1">
    <source>
        <dbReference type="ARBA" id="ARBA00004123"/>
    </source>
</evidence>
<feature type="compositionally biased region" description="Acidic residues" evidence="7">
    <location>
        <begin position="364"/>
        <end position="388"/>
    </location>
</feature>
<dbReference type="InterPro" id="IPR044810">
    <property type="entry name" value="WRKY_plant"/>
</dbReference>
<dbReference type="InterPro" id="IPR036576">
    <property type="entry name" value="WRKY_dom_sf"/>
</dbReference>
<evidence type="ECO:0000256" key="8">
    <source>
        <dbReference type="SAM" id="Phobius"/>
    </source>
</evidence>
<keyword evidence="3" id="KW-0238">DNA-binding</keyword>
<dbReference type="SUPFAM" id="SSF118290">
    <property type="entry name" value="WRKY DNA-binding domain"/>
    <property type="match status" value="1"/>
</dbReference>
<dbReference type="SMART" id="SM00774">
    <property type="entry name" value="WRKY"/>
    <property type="match status" value="1"/>
</dbReference>
<organism evidence="10">
    <name type="scientific">Medicago truncatula</name>
    <name type="common">Barrel medic</name>
    <name type="synonym">Medicago tribuloides</name>
    <dbReference type="NCBI Taxonomy" id="3880"/>
    <lineage>
        <taxon>Eukaryota</taxon>
        <taxon>Viridiplantae</taxon>
        <taxon>Streptophyta</taxon>
        <taxon>Embryophyta</taxon>
        <taxon>Tracheophyta</taxon>
        <taxon>Spermatophyta</taxon>
        <taxon>Magnoliopsida</taxon>
        <taxon>eudicotyledons</taxon>
        <taxon>Gunneridae</taxon>
        <taxon>Pentapetalae</taxon>
        <taxon>rosids</taxon>
        <taxon>fabids</taxon>
        <taxon>Fabales</taxon>
        <taxon>Fabaceae</taxon>
        <taxon>Papilionoideae</taxon>
        <taxon>50 kb inversion clade</taxon>
        <taxon>NPAAA clade</taxon>
        <taxon>Hologalegina</taxon>
        <taxon>IRL clade</taxon>
        <taxon>Trifolieae</taxon>
        <taxon>Medicago</taxon>
    </lineage>
</organism>
<feature type="compositionally biased region" description="Polar residues" evidence="7">
    <location>
        <begin position="324"/>
        <end position="342"/>
    </location>
</feature>
<sequence>MHSTILLASSSSFCLFKFCTILQKSAPPFLLDLFFSLSLRFFCSLLVCCFNRQKKNHTPQKIVVIFIISHSFAFITMAEDWDLFAIVRSCQSATNTNTTENSFTTTNTIPSSISTSNFKVELEYDAFSFPNVVQPITNELQGLNQLLTSFTPTITTTTSGHGINPNSPPHIARYIGQQQNHFVPTTSSSIWPPHFVQETSTSSFNKFHNQQLQQQHNQLQAIQKQEFQVPQSIQSQTPRSRKRKSQQGKMVCHVTADNLSTDLWAWRKYGQKPIKGSPYPRNYYRCSSSKGCTARKQVERSNTEADMFTVTYTGDHNHARPTHRNSLAGSTRTKSPVTHPTTSISGQPNSSISSCSSLAPNSFAEEEEDIDMEIETDDDGEDSCDIPS</sequence>
<comment type="caution">
    <text evidence="10">The sequence shown here is derived from an EMBL/GenBank/DDBJ whole genome shotgun (WGS) entry which is preliminary data.</text>
</comment>
<feature type="region of interest" description="Disordered" evidence="7">
    <location>
        <begin position="314"/>
        <end position="388"/>
    </location>
</feature>
<comment type="similarity">
    <text evidence="6">Belongs to the WRKY group II-e family.</text>
</comment>
<evidence type="ECO:0000256" key="2">
    <source>
        <dbReference type="ARBA" id="ARBA00023015"/>
    </source>
</evidence>
<reference evidence="10" key="1">
    <citation type="journal article" date="2018" name="Nat. Plants">
        <title>Whole-genome landscape of Medicago truncatula symbiotic genes.</title>
        <authorList>
            <person name="Pecrix Y."/>
            <person name="Gamas P."/>
            <person name="Carrere S."/>
        </authorList>
    </citation>
    <scope>NUCLEOTIDE SEQUENCE</scope>
    <source>
        <tissue evidence="10">Leaves</tissue>
    </source>
</reference>
<evidence type="ECO:0000256" key="7">
    <source>
        <dbReference type="SAM" id="MobiDB-lite"/>
    </source>
</evidence>
<keyword evidence="5" id="KW-0539">Nucleus</keyword>
<keyword evidence="8" id="KW-0812">Transmembrane</keyword>
<gene>
    <name evidence="10" type="ORF">MtrunA17_Chr1g0202461</name>
</gene>
<feature type="region of interest" description="Disordered" evidence="7">
    <location>
        <begin position="228"/>
        <end position="250"/>
    </location>
</feature>
<evidence type="ECO:0000256" key="5">
    <source>
        <dbReference type="ARBA" id="ARBA00023242"/>
    </source>
</evidence>
<comment type="subcellular location">
    <subcellularLocation>
        <location evidence="1">Nucleus</location>
    </subcellularLocation>
</comment>
<name>A0A396JWQ7_MEDTR</name>
<dbReference type="PANTHER" id="PTHR32096:SF80">
    <property type="entry name" value="WRKY TRANSCRIPTION FACTOR 27-RELATED"/>
    <property type="match status" value="1"/>
</dbReference>
<dbReference type="OrthoDB" id="662136at2759"/>
<proteinExistence type="inferred from homology"/>
<dbReference type="EMBL" id="PSQE01000001">
    <property type="protein sequence ID" value="RHN81744.1"/>
    <property type="molecule type" value="Genomic_DNA"/>
</dbReference>
<dbReference type="InterPro" id="IPR003657">
    <property type="entry name" value="WRKY_dom"/>
</dbReference>
<evidence type="ECO:0000313" key="10">
    <source>
        <dbReference type="EMBL" id="RHN81744.1"/>
    </source>
</evidence>
<dbReference type="Proteomes" id="UP000265566">
    <property type="component" value="Chromosome 1"/>
</dbReference>
<dbReference type="AlphaFoldDB" id="A0A396JWQ7"/>
<keyword evidence="8" id="KW-0472">Membrane</keyword>
<keyword evidence="8" id="KW-1133">Transmembrane helix</keyword>
<dbReference type="Gramene" id="rna5829">
    <property type="protein sequence ID" value="RHN81744.1"/>
    <property type="gene ID" value="gene5829"/>
</dbReference>
<dbReference type="GO" id="GO:0003700">
    <property type="term" value="F:DNA-binding transcription factor activity"/>
    <property type="evidence" value="ECO:0007669"/>
    <property type="project" value="InterPro"/>
</dbReference>
<dbReference type="FunFam" id="2.20.25.80:FF:000007">
    <property type="entry name" value="WRKY transcription factor 22"/>
    <property type="match status" value="1"/>
</dbReference>
<dbReference type="Pfam" id="PF03106">
    <property type="entry name" value="WRKY"/>
    <property type="match status" value="1"/>
</dbReference>
<evidence type="ECO:0000259" key="9">
    <source>
        <dbReference type="PROSITE" id="PS50811"/>
    </source>
</evidence>
<feature type="compositionally biased region" description="Low complexity" evidence="7">
    <location>
        <begin position="343"/>
        <end position="362"/>
    </location>
</feature>
<dbReference type="GO" id="GO:0005634">
    <property type="term" value="C:nucleus"/>
    <property type="evidence" value="ECO:0007669"/>
    <property type="project" value="UniProtKB-SubCell"/>
</dbReference>
<dbReference type="Gene3D" id="2.20.25.80">
    <property type="entry name" value="WRKY domain"/>
    <property type="match status" value="1"/>
</dbReference>
<keyword evidence="2" id="KW-0805">Transcription regulation</keyword>
<keyword evidence="4" id="KW-0804">Transcription</keyword>
<evidence type="ECO:0000256" key="3">
    <source>
        <dbReference type="ARBA" id="ARBA00023125"/>
    </source>
</evidence>
<dbReference type="GO" id="GO:0043565">
    <property type="term" value="F:sequence-specific DNA binding"/>
    <property type="evidence" value="ECO:0007669"/>
    <property type="project" value="InterPro"/>
</dbReference>
<feature type="domain" description="WRKY" evidence="9">
    <location>
        <begin position="255"/>
        <end position="321"/>
    </location>
</feature>
<feature type="transmembrane region" description="Helical" evidence="8">
    <location>
        <begin position="29"/>
        <end position="50"/>
    </location>
</feature>
<dbReference type="PROSITE" id="PS50811">
    <property type="entry name" value="WRKY"/>
    <property type="match status" value="1"/>
</dbReference>
<evidence type="ECO:0000256" key="4">
    <source>
        <dbReference type="ARBA" id="ARBA00023163"/>
    </source>
</evidence>
<accession>A0A396JWQ7</accession>
<feature type="transmembrane region" description="Helical" evidence="8">
    <location>
        <begin position="62"/>
        <end position="78"/>
    </location>
</feature>